<accession>A0ABP1QHN9</accession>
<evidence type="ECO:0000313" key="3">
    <source>
        <dbReference type="Proteomes" id="UP001642540"/>
    </source>
</evidence>
<protein>
    <submittedName>
        <fullName evidence="2">Uncharacterized protein</fullName>
    </submittedName>
</protein>
<dbReference type="Proteomes" id="UP001642540">
    <property type="component" value="Unassembled WGS sequence"/>
</dbReference>
<dbReference type="EMBL" id="CAXLJM020000034">
    <property type="protein sequence ID" value="CAL8102576.1"/>
    <property type="molecule type" value="Genomic_DNA"/>
</dbReference>
<keyword evidence="1" id="KW-0472">Membrane</keyword>
<evidence type="ECO:0000256" key="1">
    <source>
        <dbReference type="SAM" id="Phobius"/>
    </source>
</evidence>
<organism evidence="2 3">
    <name type="scientific">Orchesella dallaii</name>
    <dbReference type="NCBI Taxonomy" id="48710"/>
    <lineage>
        <taxon>Eukaryota</taxon>
        <taxon>Metazoa</taxon>
        <taxon>Ecdysozoa</taxon>
        <taxon>Arthropoda</taxon>
        <taxon>Hexapoda</taxon>
        <taxon>Collembola</taxon>
        <taxon>Entomobryomorpha</taxon>
        <taxon>Entomobryoidea</taxon>
        <taxon>Orchesellidae</taxon>
        <taxon>Orchesellinae</taxon>
        <taxon>Orchesella</taxon>
    </lineage>
</organism>
<sequence length="296" mass="33761">MNLDVGFGYYVRHDCYSAAQRTDRDPQYRKKLKINTVTWLMLDDNTHYAGLHTFEKSFRGRNFSSYDSTNLQSSSNICDYVLHVGLSLVYAHGSLFYVVISGSFVMLVLTMRQLGKTLETELKIGKNVLDIQKGMELYRRLKKKVDAFAQLYGNQILAFYITSLTYYAQAPHVFLGKRGNAEKLAMGYYTLNGVIWIVAAEFHKNVQVTVQKWIVYHTENVNSSIDDRLKLISLSNEMVADPVALACRYFYVTYQQFNSVGTVTQSLKAPRKCASMVNNTRHPSGEGIFLVPFNLV</sequence>
<keyword evidence="3" id="KW-1185">Reference proteome</keyword>
<keyword evidence="1" id="KW-0812">Transmembrane</keyword>
<name>A0ABP1QHN9_9HEXA</name>
<evidence type="ECO:0000313" key="2">
    <source>
        <dbReference type="EMBL" id="CAL8102576.1"/>
    </source>
</evidence>
<gene>
    <name evidence="2" type="ORF">ODALV1_LOCUS11185</name>
</gene>
<feature type="transmembrane region" description="Helical" evidence="1">
    <location>
        <begin position="89"/>
        <end position="109"/>
    </location>
</feature>
<proteinExistence type="predicted"/>
<reference evidence="2 3" key="1">
    <citation type="submission" date="2024-08" db="EMBL/GenBank/DDBJ databases">
        <authorList>
            <person name="Cucini C."/>
            <person name="Frati F."/>
        </authorList>
    </citation>
    <scope>NUCLEOTIDE SEQUENCE [LARGE SCALE GENOMIC DNA]</scope>
</reference>
<comment type="caution">
    <text evidence="2">The sequence shown here is derived from an EMBL/GenBank/DDBJ whole genome shotgun (WGS) entry which is preliminary data.</text>
</comment>
<keyword evidence="1" id="KW-1133">Transmembrane helix</keyword>